<gene>
    <name evidence="3" type="ordered locus">Pisl_1320</name>
</gene>
<keyword evidence="1" id="KW-0413">Isomerase</keyword>
<sequence length="375" mass="40162">MAYFLASAVHGVDYVAEVERYVARYVSLKNPERPEGERFPVIIHGTGGTTAQALELVEKAGARGAVLVGFGEYNSFASALHTKAELEASGRTAVVYHCPSYAECGPVLAKAVRVSAAASSLIGVKAVLIGSKTRQADIVRERFGWHVEVVSLADFESAAANSEPDGEALSLFKDERVAKVAAALRKLASGADLIAIQCFPFLIKARYTPCPALALLNAKGSTVACEGDLSAGFAMLLLRRLAGESSWIANVVESRGERATFAHCTVSLDLVERWWTMPHFESGLPYGIAGELRRGVYTTVSISPGFEKAVVGRVYVERSGNYLQSACRTQATVRFGRPVRLEAEAPANHHVFAPGDVAAEAVDVLKLLSISTVIY</sequence>
<keyword evidence="2" id="KW-0119">Carbohydrate metabolism</keyword>
<dbReference type="eggNOG" id="arCOG01772">
    <property type="taxonomic scope" value="Archaea"/>
</dbReference>
<dbReference type="KEGG" id="pis:Pisl_1320"/>
<dbReference type="EMBL" id="CP000504">
    <property type="protein sequence ID" value="ABL88483.1"/>
    <property type="molecule type" value="Genomic_DNA"/>
</dbReference>
<dbReference type="SUPFAM" id="SSF53743">
    <property type="entry name" value="FucI/AraA N-terminal and middle domains"/>
    <property type="match status" value="1"/>
</dbReference>
<evidence type="ECO:0000313" key="4">
    <source>
        <dbReference type="Proteomes" id="UP000002595"/>
    </source>
</evidence>
<dbReference type="HOGENOM" id="CLU_055583_0_0_2"/>
<name>A1RU51_PYRIL</name>
<dbReference type="PANTHER" id="PTHR36120">
    <property type="entry name" value="FUCOSE ISOMERASE"/>
    <property type="match status" value="1"/>
</dbReference>
<proteinExistence type="predicted"/>
<dbReference type="GeneID" id="4616633"/>
<dbReference type="RefSeq" id="WP_011763058.1">
    <property type="nucleotide sequence ID" value="NC_008701.1"/>
</dbReference>
<evidence type="ECO:0000256" key="2">
    <source>
        <dbReference type="ARBA" id="ARBA00023277"/>
    </source>
</evidence>
<dbReference type="STRING" id="384616.Pisl_1320"/>
<evidence type="ECO:0000313" key="3">
    <source>
        <dbReference type="EMBL" id="ABL88483.1"/>
    </source>
</evidence>
<dbReference type="InterPro" id="IPR009015">
    <property type="entry name" value="Fucose_isomerase_N/cen_sf"/>
</dbReference>
<accession>A1RU51</accession>
<dbReference type="GO" id="GO:0005737">
    <property type="term" value="C:cytoplasm"/>
    <property type="evidence" value="ECO:0007669"/>
    <property type="project" value="InterPro"/>
</dbReference>
<protein>
    <submittedName>
        <fullName evidence="3">Uncharacterized protein</fullName>
    </submittedName>
</protein>
<dbReference type="GO" id="GO:0005996">
    <property type="term" value="P:monosaccharide metabolic process"/>
    <property type="evidence" value="ECO:0007669"/>
    <property type="project" value="InterPro"/>
</dbReference>
<keyword evidence="4" id="KW-1185">Reference proteome</keyword>
<dbReference type="GO" id="GO:0016861">
    <property type="term" value="F:intramolecular oxidoreductase activity, interconverting aldoses and ketoses"/>
    <property type="evidence" value="ECO:0007669"/>
    <property type="project" value="InterPro"/>
</dbReference>
<dbReference type="AlphaFoldDB" id="A1RU51"/>
<reference evidence="3" key="1">
    <citation type="submission" date="2006-12" db="EMBL/GenBank/DDBJ databases">
        <title>Complete sequence of Pyrobaculum islandicum DSM 4184.</title>
        <authorList>
            <person name="Copeland A."/>
            <person name="Lucas S."/>
            <person name="Lapidus A."/>
            <person name="Barry K."/>
            <person name="Detter J.C."/>
            <person name="Glavina del Rio T."/>
            <person name="Dalin E."/>
            <person name="Tice H."/>
            <person name="Pitluck S."/>
            <person name="Meincke L."/>
            <person name="Brettin T."/>
            <person name="Bruce D."/>
            <person name="Han C."/>
            <person name="Tapia R."/>
            <person name="Gilna P."/>
            <person name="Schmutz J."/>
            <person name="Larimer F."/>
            <person name="Land M."/>
            <person name="Hauser L."/>
            <person name="Kyrpides N."/>
            <person name="Mikhailova N."/>
            <person name="Cozen A.E."/>
            <person name="Fitz-Gibbon S.T."/>
            <person name="House C.H."/>
            <person name="Saltikov C."/>
            <person name="Lowe T."/>
            <person name="Richardson P."/>
        </authorList>
    </citation>
    <scope>NUCLEOTIDE SEQUENCE [LARGE SCALE GENOMIC DNA]</scope>
    <source>
        <strain evidence="3">DSM 4184</strain>
    </source>
</reference>
<dbReference type="PANTHER" id="PTHR36120:SF2">
    <property type="entry name" value="FUCOSE ISOMERASE"/>
    <property type="match status" value="1"/>
</dbReference>
<organism evidence="3 4">
    <name type="scientific">Pyrobaculum islandicum (strain DSM 4184 / JCM 9189 / GEO3)</name>
    <dbReference type="NCBI Taxonomy" id="384616"/>
    <lineage>
        <taxon>Archaea</taxon>
        <taxon>Thermoproteota</taxon>
        <taxon>Thermoprotei</taxon>
        <taxon>Thermoproteales</taxon>
        <taxon>Thermoproteaceae</taxon>
        <taxon>Pyrobaculum</taxon>
    </lineage>
</organism>
<dbReference type="OrthoDB" id="26618at2157"/>
<evidence type="ECO:0000256" key="1">
    <source>
        <dbReference type="ARBA" id="ARBA00023235"/>
    </source>
</evidence>
<dbReference type="Proteomes" id="UP000002595">
    <property type="component" value="Chromosome"/>
</dbReference>